<gene>
    <name evidence="2" type="ORF">CSAL01_01481</name>
</gene>
<dbReference type="Gene3D" id="1.50.10.10">
    <property type="match status" value="1"/>
</dbReference>
<dbReference type="InterPro" id="IPR012341">
    <property type="entry name" value="6hp_glycosidase-like_sf"/>
</dbReference>
<dbReference type="Proteomes" id="UP000070121">
    <property type="component" value="Unassembled WGS sequence"/>
</dbReference>
<dbReference type="AlphaFoldDB" id="A0A135V8P9"/>
<evidence type="ECO:0000256" key="1">
    <source>
        <dbReference type="SAM" id="MobiDB-lite"/>
    </source>
</evidence>
<evidence type="ECO:0000313" key="2">
    <source>
        <dbReference type="EMBL" id="KXH69119.1"/>
    </source>
</evidence>
<keyword evidence="3" id="KW-1185">Reference proteome</keyword>
<dbReference type="GO" id="GO:0005975">
    <property type="term" value="P:carbohydrate metabolic process"/>
    <property type="evidence" value="ECO:0007669"/>
    <property type="project" value="InterPro"/>
</dbReference>
<dbReference type="OrthoDB" id="2581368at2759"/>
<reference evidence="2 3" key="1">
    <citation type="submission" date="2014-02" db="EMBL/GenBank/DDBJ databases">
        <title>The genome sequence of Colletotrichum salicis CBS 607.94.</title>
        <authorList>
            <person name="Baroncelli R."/>
            <person name="Thon M.R."/>
        </authorList>
    </citation>
    <scope>NUCLEOTIDE SEQUENCE [LARGE SCALE GENOMIC DNA]</scope>
    <source>
        <strain evidence="2 3">CBS 607.94</strain>
    </source>
</reference>
<protein>
    <submittedName>
        <fullName evidence="2">Uncharacterized protein</fullName>
    </submittedName>
</protein>
<dbReference type="EMBL" id="JFFI01000164">
    <property type="protein sequence ID" value="KXH69119.1"/>
    <property type="molecule type" value="Genomic_DNA"/>
</dbReference>
<organism evidence="2 3">
    <name type="scientific">Colletotrichum salicis</name>
    <dbReference type="NCBI Taxonomy" id="1209931"/>
    <lineage>
        <taxon>Eukaryota</taxon>
        <taxon>Fungi</taxon>
        <taxon>Dikarya</taxon>
        <taxon>Ascomycota</taxon>
        <taxon>Pezizomycotina</taxon>
        <taxon>Sordariomycetes</taxon>
        <taxon>Hypocreomycetidae</taxon>
        <taxon>Glomerellales</taxon>
        <taxon>Glomerellaceae</taxon>
        <taxon>Colletotrichum</taxon>
        <taxon>Colletotrichum acutatum species complex</taxon>
    </lineage>
</organism>
<proteinExistence type="predicted"/>
<evidence type="ECO:0000313" key="3">
    <source>
        <dbReference type="Proteomes" id="UP000070121"/>
    </source>
</evidence>
<comment type="caution">
    <text evidence="2">The sequence shown here is derived from an EMBL/GenBank/DDBJ whole genome shotgun (WGS) entry which is preliminary data.</text>
</comment>
<accession>A0A135V8P9</accession>
<name>A0A135V8P9_9PEZI</name>
<sequence length="238" mass="26822">MFALRPSPGGLGLNEPPGFHDSPSPTTIKATISSIEWSEEAKTVCEARLQEMRSIRLRGNVPLAFDSDVRFDPSIYMGMYIFERPSHDGLKPGVEVTYKTFPGYGFLPRKGYLTTVNGLTNAFRVNRRIQIHGTDDDPQWELMIHELDAEVLASYVTGTSMVRAEHKFTKEAILISKLWVNKVWSLDHCFNALAIAALDQQLGLDQLTVIFDHQAPDGRLTDSVDWQNIEWGFTKPPI</sequence>
<feature type="region of interest" description="Disordered" evidence="1">
    <location>
        <begin position="1"/>
        <end position="25"/>
    </location>
</feature>